<keyword evidence="1" id="KW-1133">Transmembrane helix</keyword>
<organism evidence="2 3">
    <name type="scientific">Brachionus plicatilis</name>
    <name type="common">Marine rotifer</name>
    <name type="synonym">Brachionus muelleri</name>
    <dbReference type="NCBI Taxonomy" id="10195"/>
    <lineage>
        <taxon>Eukaryota</taxon>
        <taxon>Metazoa</taxon>
        <taxon>Spiralia</taxon>
        <taxon>Gnathifera</taxon>
        <taxon>Rotifera</taxon>
        <taxon>Eurotatoria</taxon>
        <taxon>Monogononta</taxon>
        <taxon>Pseudotrocha</taxon>
        <taxon>Ploima</taxon>
        <taxon>Brachionidae</taxon>
        <taxon>Brachionus</taxon>
    </lineage>
</organism>
<evidence type="ECO:0000313" key="3">
    <source>
        <dbReference type="Proteomes" id="UP000276133"/>
    </source>
</evidence>
<comment type="caution">
    <text evidence="2">The sequence shown here is derived from an EMBL/GenBank/DDBJ whole genome shotgun (WGS) entry which is preliminary data.</text>
</comment>
<keyword evidence="3" id="KW-1185">Reference proteome</keyword>
<keyword evidence="1" id="KW-0812">Transmembrane</keyword>
<dbReference type="AlphaFoldDB" id="A0A3M7S3D4"/>
<reference evidence="2 3" key="1">
    <citation type="journal article" date="2018" name="Sci. Rep.">
        <title>Genomic signatures of local adaptation to the degree of environmental predictability in rotifers.</title>
        <authorList>
            <person name="Franch-Gras L."/>
            <person name="Hahn C."/>
            <person name="Garcia-Roger E.M."/>
            <person name="Carmona M.J."/>
            <person name="Serra M."/>
            <person name="Gomez A."/>
        </authorList>
    </citation>
    <scope>NUCLEOTIDE SEQUENCE [LARGE SCALE GENOMIC DNA]</scope>
    <source>
        <strain evidence="2">HYR1</strain>
    </source>
</reference>
<name>A0A3M7S3D4_BRAPC</name>
<evidence type="ECO:0008006" key="4">
    <source>
        <dbReference type="Google" id="ProtNLM"/>
    </source>
</evidence>
<evidence type="ECO:0000313" key="2">
    <source>
        <dbReference type="EMBL" id="RNA30150.1"/>
    </source>
</evidence>
<gene>
    <name evidence="2" type="ORF">BpHYR1_000740</name>
</gene>
<dbReference type="Proteomes" id="UP000276133">
    <property type="component" value="Unassembled WGS sequence"/>
</dbReference>
<dbReference type="EMBL" id="REGN01002120">
    <property type="protein sequence ID" value="RNA30150.1"/>
    <property type="molecule type" value="Genomic_DNA"/>
</dbReference>
<sequence length="131" mass="15482">MMISQSVLNAFQLCLVLQKMIRILLFQIFFLITKIKLRLFCHNHLKIRIKMSNPIKFGQSKPYLIDTLDKQKILSDIITPGFNKIKFLMKILIIITPCLNFLNGSKFKKFFKLKSIEKKKTDFKSDIEIKK</sequence>
<evidence type="ECO:0000256" key="1">
    <source>
        <dbReference type="SAM" id="Phobius"/>
    </source>
</evidence>
<proteinExistence type="predicted"/>
<accession>A0A3M7S3D4</accession>
<protein>
    <recommendedName>
        <fullName evidence="4">Transmembrane protein</fullName>
    </recommendedName>
</protein>
<feature type="transmembrane region" description="Helical" evidence="1">
    <location>
        <begin position="20"/>
        <end position="41"/>
    </location>
</feature>
<keyword evidence="1" id="KW-0472">Membrane</keyword>